<proteinExistence type="predicted"/>
<dbReference type="CDD" id="cd07812">
    <property type="entry name" value="SRPBCC"/>
    <property type="match status" value="1"/>
</dbReference>
<organism evidence="2">
    <name type="scientific">freshwater metagenome</name>
    <dbReference type="NCBI Taxonomy" id="449393"/>
    <lineage>
        <taxon>unclassified sequences</taxon>
        <taxon>metagenomes</taxon>
        <taxon>ecological metagenomes</taxon>
    </lineage>
</organism>
<reference evidence="2" key="1">
    <citation type="submission" date="2020-05" db="EMBL/GenBank/DDBJ databases">
        <authorList>
            <person name="Chiriac C."/>
            <person name="Salcher M."/>
            <person name="Ghai R."/>
            <person name="Kavagutti S V."/>
        </authorList>
    </citation>
    <scope>NUCLEOTIDE SEQUENCE</scope>
</reference>
<gene>
    <name evidence="2" type="ORF">UFOPK3820_00132</name>
</gene>
<accession>A0A6J5YRJ2</accession>
<evidence type="ECO:0000256" key="1">
    <source>
        <dbReference type="SAM" id="Phobius"/>
    </source>
</evidence>
<name>A0A6J5YRJ2_9ZZZZ</name>
<dbReference type="InterPro" id="IPR023393">
    <property type="entry name" value="START-like_dom_sf"/>
</dbReference>
<keyword evidence="1" id="KW-1133">Transmembrane helix</keyword>
<dbReference type="AlphaFoldDB" id="A0A6J5YRJ2"/>
<dbReference type="SUPFAM" id="SSF55961">
    <property type="entry name" value="Bet v1-like"/>
    <property type="match status" value="1"/>
</dbReference>
<dbReference type="EMBL" id="CAESAB010000002">
    <property type="protein sequence ID" value="CAB4330549.1"/>
    <property type="molecule type" value="Genomic_DNA"/>
</dbReference>
<evidence type="ECO:0000313" key="2">
    <source>
        <dbReference type="EMBL" id="CAB4330549.1"/>
    </source>
</evidence>
<protein>
    <submittedName>
        <fullName evidence="2">Unannotated protein</fullName>
    </submittedName>
</protein>
<keyword evidence="1" id="KW-0472">Membrane</keyword>
<sequence length="149" mass="16999">MRENKLSISLSIPAPRIEVWRRIADWNSQGEWMLQTKVWVTSEKKSGVGTSIAAFTGPLYKFYPRIKSPGLLDLMTVTRWEEPSRCDVLHHGNLLKGSGSFVLTEENSHRTRFDWSETILAPRAVFLLVAPFLYAGVRISLSKFARSFL</sequence>
<keyword evidence="1" id="KW-0812">Transmembrane</keyword>
<feature type="transmembrane region" description="Helical" evidence="1">
    <location>
        <begin position="120"/>
        <end position="141"/>
    </location>
</feature>
<dbReference type="Gene3D" id="3.30.530.20">
    <property type="match status" value="1"/>
</dbReference>